<dbReference type="RefSeq" id="WP_208173110.1">
    <property type="nucleotide sequence ID" value="NZ_JAGETZ010000001.1"/>
</dbReference>
<gene>
    <name evidence="1" type="ORF">J4E00_00820</name>
</gene>
<organism evidence="1 2">
    <name type="scientific">Hymenobacter negativus</name>
    <dbReference type="NCBI Taxonomy" id="2795026"/>
    <lineage>
        <taxon>Bacteria</taxon>
        <taxon>Pseudomonadati</taxon>
        <taxon>Bacteroidota</taxon>
        <taxon>Cytophagia</taxon>
        <taxon>Cytophagales</taxon>
        <taxon>Hymenobacteraceae</taxon>
        <taxon>Hymenobacter</taxon>
    </lineage>
</organism>
<protein>
    <recommendedName>
        <fullName evidence="3">Lipoprotein</fullName>
    </recommendedName>
</protein>
<dbReference type="PROSITE" id="PS51257">
    <property type="entry name" value="PROKAR_LIPOPROTEIN"/>
    <property type="match status" value="1"/>
</dbReference>
<evidence type="ECO:0000313" key="2">
    <source>
        <dbReference type="Proteomes" id="UP000664369"/>
    </source>
</evidence>
<name>A0ABS3Q8K6_9BACT</name>
<evidence type="ECO:0008006" key="3">
    <source>
        <dbReference type="Google" id="ProtNLM"/>
    </source>
</evidence>
<evidence type="ECO:0000313" key="1">
    <source>
        <dbReference type="EMBL" id="MBO2007572.1"/>
    </source>
</evidence>
<accession>A0ABS3Q8K6</accession>
<sequence length="120" mass="13288">MAFSFFRCGCCALLSVLLVGCTDPKAFRVEGPSTEGHGSSQAKQLNYTVYNFAPTDSCYQVLRNMAYSGVVDDGSSGTFQVTFTDATTKRTLMWQTMEVYPDLLFQNKQPVITSTYGGYR</sequence>
<proteinExistence type="predicted"/>
<dbReference type="EMBL" id="JAGETZ010000001">
    <property type="protein sequence ID" value="MBO2007572.1"/>
    <property type="molecule type" value="Genomic_DNA"/>
</dbReference>
<comment type="caution">
    <text evidence="1">The sequence shown here is derived from an EMBL/GenBank/DDBJ whole genome shotgun (WGS) entry which is preliminary data.</text>
</comment>
<dbReference type="Proteomes" id="UP000664369">
    <property type="component" value="Unassembled WGS sequence"/>
</dbReference>
<reference evidence="1 2" key="1">
    <citation type="submission" date="2021-03" db="EMBL/GenBank/DDBJ databases">
        <authorList>
            <person name="Kim M.K."/>
        </authorList>
    </citation>
    <scope>NUCLEOTIDE SEQUENCE [LARGE SCALE GENOMIC DNA]</scope>
    <source>
        <strain evidence="1 2">BT442</strain>
    </source>
</reference>
<keyword evidence="2" id="KW-1185">Reference proteome</keyword>